<comment type="caution">
    <text evidence="2">The sequence shown here is derived from an EMBL/GenBank/DDBJ whole genome shotgun (WGS) entry which is preliminary data.</text>
</comment>
<evidence type="ECO:0000313" key="3">
    <source>
        <dbReference type="Proteomes" id="UP000694300"/>
    </source>
</evidence>
<keyword evidence="1" id="KW-0812">Transmembrane</keyword>
<gene>
    <name evidence="2" type="ORF">I4I82_11300</name>
</gene>
<proteinExistence type="predicted"/>
<protein>
    <submittedName>
        <fullName evidence="2">Uncharacterized protein</fullName>
    </submittedName>
</protein>
<sequence>MKYSSSRTVTATDAFAPDGLLLVGGVVVVGVLLVVAASAASRPLLRSVTTGAAREDRPAPRVGQLRSVSTKTGIGRSVLRW</sequence>
<dbReference type="Proteomes" id="UP000694300">
    <property type="component" value="Unassembled WGS sequence"/>
</dbReference>
<name>A0ABS6U7T5_9PSEU</name>
<evidence type="ECO:0000256" key="1">
    <source>
        <dbReference type="SAM" id="Phobius"/>
    </source>
</evidence>
<organism evidence="2 3">
    <name type="scientific">Pseudonocardia oceani</name>
    <dbReference type="NCBI Taxonomy" id="2792013"/>
    <lineage>
        <taxon>Bacteria</taxon>
        <taxon>Bacillati</taxon>
        <taxon>Actinomycetota</taxon>
        <taxon>Actinomycetes</taxon>
        <taxon>Pseudonocardiales</taxon>
        <taxon>Pseudonocardiaceae</taxon>
        <taxon>Pseudonocardia</taxon>
    </lineage>
</organism>
<feature type="transmembrane region" description="Helical" evidence="1">
    <location>
        <begin position="20"/>
        <end position="40"/>
    </location>
</feature>
<keyword evidence="3" id="KW-1185">Reference proteome</keyword>
<dbReference type="EMBL" id="JADQDF010000001">
    <property type="protein sequence ID" value="MBW0128273.1"/>
    <property type="molecule type" value="Genomic_DNA"/>
</dbReference>
<keyword evidence="1" id="KW-1133">Transmembrane helix</keyword>
<keyword evidence="1" id="KW-0472">Membrane</keyword>
<accession>A0ABS6U7T5</accession>
<dbReference type="RefSeq" id="WP_218592309.1">
    <property type="nucleotide sequence ID" value="NZ_JADQDE010000156.1"/>
</dbReference>
<reference evidence="2 3" key="1">
    <citation type="submission" date="2020-11" db="EMBL/GenBank/DDBJ databases">
        <title>Pseudonocardia abyssalis sp. nov. and Pseudonocardia oceani sp. nov., description and phylogenomic analysis of two novel actinomycetes isolated from the deep Southern Ocean.</title>
        <authorList>
            <person name="Parra J."/>
        </authorList>
    </citation>
    <scope>NUCLEOTIDE SEQUENCE [LARGE SCALE GENOMIC DNA]</scope>
    <source>
        <strain evidence="3">KRD185</strain>
    </source>
</reference>
<evidence type="ECO:0000313" key="2">
    <source>
        <dbReference type="EMBL" id="MBW0128273.1"/>
    </source>
</evidence>